<dbReference type="AlphaFoldDB" id="A0A9P7EJL7"/>
<proteinExistence type="predicted"/>
<organism evidence="1 2">
    <name type="scientific">Suillus subaureus</name>
    <dbReference type="NCBI Taxonomy" id="48587"/>
    <lineage>
        <taxon>Eukaryota</taxon>
        <taxon>Fungi</taxon>
        <taxon>Dikarya</taxon>
        <taxon>Basidiomycota</taxon>
        <taxon>Agaricomycotina</taxon>
        <taxon>Agaricomycetes</taxon>
        <taxon>Agaricomycetidae</taxon>
        <taxon>Boletales</taxon>
        <taxon>Suillineae</taxon>
        <taxon>Suillaceae</taxon>
        <taxon>Suillus</taxon>
    </lineage>
</organism>
<evidence type="ECO:0000313" key="2">
    <source>
        <dbReference type="Proteomes" id="UP000807769"/>
    </source>
</evidence>
<sequence length="237" mass="26432">MLLCMRWHILELHPSLVCHSTVISSSAIGDSSLIFHGGHTRDLKIIHDGFGARHVLFPTREIVGTGHSLTRQITGLAIQQVVPASSDLPIQAVLVSDPAIDIMFTTVPRPAGSKVVFYEDPPMMAVPSGWITLDLLDELHRTIEQEHLVLNMRQVDPCQCLFWLNDFNPKVVIFECKGIQGSPFKRNTGVPVKVRKTSYLIVPFTTKSISCAQLRKTLWMKSRSSAASDVIEEPPLW</sequence>
<keyword evidence="2" id="KW-1185">Reference proteome</keyword>
<comment type="caution">
    <text evidence="1">The sequence shown here is derived from an EMBL/GenBank/DDBJ whole genome shotgun (WGS) entry which is preliminary data.</text>
</comment>
<evidence type="ECO:0000313" key="1">
    <source>
        <dbReference type="EMBL" id="KAG1823764.1"/>
    </source>
</evidence>
<dbReference type="Proteomes" id="UP000807769">
    <property type="component" value="Unassembled WGS sequence"/>
</dbReference>
<accession>A0A9P7EJL7</accession>
<dbReference type="EMBL" id="JABBWG010000004">
    <property type="protein sequence ID" value="KAG1823764.1"/>
    <property type="molecule type" value="Genomic_DNA"/>
</dbReference>
<dbReference type="GeneID" id="64626437"/>
<dbReference type="RefSeq" id="XP_041197824.1">
    <property type="nucleotide sequence ID" value="XM_041332420.1"/>
</dbReference>
<reference evidence="1" key="1">
    <citation type="journal article" date="2020" name="New Phytol.">
        <title>Comparative genomics reveals dynamic genome evolution in host specialist ectomycorrhizal fungi.</title>
        <authorList>
            <person name="Lofgren L.A."/>
            <person name="Nguyen N.H."/>
            <person name="Vilgalys R."/>
            <person name="Ruytinx J."/>
            <person name="Liao H.L."/>
            <person name="Branco S."/>
            <person name="Kuo A."/>
            <person name="LaButti K."/>
            <person name="Lipzen A."/>
            <person name="Andreopoulos W."/>
            <person name="Pangilinan J."/>
            <person name="Riley R."/>
            <person name="Hundley H."/>
            <person name="Na H."/>
            <person name="Barry K."/>
            <person name="Grigoriev I.V."/>
            <person name="Stajich J.E."/>
            <person name="Kennedy P.G."/>
        </authorList>
    </citation>
    <scope>NUCLEOTIDE SEQUENCE</scope>
    <source>
        <strain evidence="1">MN1</strain>
    </source>
</reference>
<protein>
    <submittedName>
        <fullName evidence="1">Uncharacterized protein</fullName>
    </submittedName>
</protein>
<name>A0A9P7EJL7_9AGAM</name>
<gene>
    <name evidence="1" type="ORF">BJ212DRAFT_1296318</name>
</gene>